<dbReference type="PROSITE" id="PS51159">
    <property type="entry name" value="CBM21"/>
    <property type="match status" value="1"/>
</dbReference>
<feature type="domain" description="CBM21" evidence="1">
    <location>
        <begin position="1"/>
        <end position="111"/>
    </location>
</feature>
<accession>A0A1A8XZS2</accession>
<dbReference type="RefSeq" id="WP_186409250.1">
    <property type="nucleotide sequence ID" value="NZ_FLQX01000173.1"/>
</dbReference>
<dbReference type="SUPFAM" id="SSF56219">
    <property type="entry name" value="DNase I-like"/>
    <property type="match status" value="1"/>
</dbReference>
<dbReference type="EMBL" id="FLQX01000173">
    <property type="protein sequence ID" value="SBT10182.1"/>
    <property type="molecule type" value="Genomic_DNA"/>
</dbReference>
<dbReference type="GO" id="GO:0004527">
    <property type="term" value="F:exonuclease activity"/>
    <property type="evidence" value="ECO:0007669"/>
    <property type="project" value="UniProtKB-KW"/>
</dbReference>
<evidence type="ECO:0000313" key="3">
    <source>
        <dbReference type="Proteomes" id="UP000199169"/>
    </source>
</evidence>
<keyword evidence="2" id="KW-0255">Endonuclease</keyword>
<dbReference type="Gene3D" id="2.60.40.2440">
    <property type="entry name" value="Carbohydrate binding type-21 domain"/>
    <property type="match status" value="2"/>
</dbReference>
<keyword evidence="2" id="KW-0378">Hydrolase</keyword>
<dbReference type="InterPro" id="IPR038175">
    <property type="entry name" value="CBM21_dom_sf"/>
</dbReference>
<dbReference type="AlphaFoldDB" id="A0A1A8XZS2"/>
<organism evidence="2 3">
    <name type="scientific">Candidatus Accumulibacter aalborgensis</name>
    <dbReference type="NCBI Taxonomy" id="1860102"/>
    <lineage>
        <taxon>Bacteria</taxon>
        <taxon>Pseudomonadati</taxon>
        <taxon>Pseudomonadota</taxon>
        <taxon>Betaproteobacteria</taxon>
        <taxon>Candidatus Accumulibacter</taxon>
    </lineage>
</organism>
<name>A0A1A8XZS2_9PROT</name>
<evidence type="ECO:0000313" key="2">
    <source>
        <dbReference type="EMBL" id="SBT10182.1"/>
    </source>
</evidence>
<dbReference type="PANTHER" id="PTHR14859">
    <property type="entry name" value="CALCOFLUOR WHITE HYPERSENSITIVE PROTEIN PRECURSOR"/>
    <property type="match status" value="1"/>
</dbReference>
<keyword evidence="3" id="KW-1185">Reference proteome</keyword>
<dbReference type="GO" id="GO:0016020">
    <property type="term" value="C:membrane"/>
    <property type="evidence" value="ECO:0007669"/>
    <property type="project" value="GOC"/>
</dbReference>
<dbReference type="Pfam" id="PF03370">
    <property type="entry name" value="CBM_21"/>
    <property type="match status" value="1"/>
</dbReference>
<proteinExistence type="predicted"/>
<protein>
    <submittedName>
        <fullName evidence="2">Endonuclease/exonuclease/phosphatase</fullName>
    </submittedName>
</protein>
<dbReference type="InterPro" id="IPR005135">
    <property type="entry name" value="Endo/exonuclease/phosphatase"/>
</dbReference>
<evidence type="ECO:0000259" key="1">
    <source>
        <dbReference type="PROSITE" id="PS51159"/>
    </source>
</evidence>
<reference evidence="2 3" key="1">
    <citation type="submission" date="2016-06" db="EMBL/GenBank/DDBJ databases">
        <authorList>
            <person name="Kjaerup R.B."/>
            <person name="Dalgaard T.S."/>
            <person name="Juul-Madsen H.R."/>
        </authorList>
    </citation>
    <scope>NUCLEOTIDE SEQUENCE [LARGE SCALE GENOMIC DNA]</scope>
    <source>
        <strain evidence="2">3</strain>
    </source>
</reference>
<dbReference type="STRING" id="1860102.ACCAA_910008"/>
<dbReference type="InterPro" id="IPR005036">
    <property type="entry name" value="CBM21_dom"/>
</dbReference>
<dbReference type="GO" id="GO:0006506">
    <property type="term" value="P:GPI anchor biosynthetic process"/>
    <property type="evidence" value="ECO:0007669"/>
    <property type="project" value="TreeGrafter"/>
</dbReference>
<dbReference type="Proteomes" id="UP000199169">
    <property type="component" value="Unassembled WGS sequence"/>
</dbReference>
<dbReference type="Pfam" id="PF03372">
    <property type="entry name" value="Exo_endo_phos"/>
    <property type="match status" value="1"/>
</dbReference>
<keyword evidence="2" id="KW-0540">Nuclease</keyword>
<sequence length="501" mass="57356">MDKINLIYARNVITRKATVAQQNLSFIILVDNLVYDKSVDVEWAGEDGVWHTLPASYHSSVDHAQEYWIARVVCAPTPDRSLPGNIRFALRYRASGAEYWDNNDGDNYCLEADSGISVAPGRPVVTTGFECSLIAGERLLPVTVAVDSALDTDRVTIHWTGDNWKTTHKSPCRFARNYWDAEFFSNARNPNQYGRQIWNGALKVGDAFRVQYRVSCESRQGLFWDDTFANSRALQHRPLKVMILNLHCCQEDNQDKKLSLIARAIDERDVDIVCLQEVAELWNNGQGDWETNTARIINERLQSPYHLVTDWSHLGFGRYREGVAILSRHPIRRHEAKYVSGSHDPYSIHSRKVVMAQVKVPYVGLINVFSSHLSWWDDGFPEQFEKLRHWAANEHGSQVTATMLCGDFNIKAGSTGYQLVVDSNEYDDQYLLANSPKIFRTIFENQDPHWPSSLDHDHRIDYIFLRKGSDLCVTSGRVVFTDQDFGRVSDHFGYLMTFVPR</sequence>
<dbReference type="PANTHER" id="PTHR14859:SF1">
    <property type="entry name" value="PGAP2-INTERACTING PROTEIN"/>
    <property type="match status" value="1"/>
</dbReference>
<dbReference type="InterPro" id="IPR036691">
    <property type="entry name" value="Endo/exonu/phosph_ase_sf"/>
</dbReference>
<dbReference type="GO" id="GO:0004519">
    <property type="term" value="F:endonuclease activity"/>
    <property type="evidence" value="ECO:0007669"/>
    <property type="project" value="UniProtKB-KW"/>
</dbReference>
<dbReference type="InterPro" id="IPR051916">
    <property type="entry name" value="GPI-anchor_lipid_remodeler"/>
</dbReference>
<gene>
    <name evidence="2" type="ORF">ACCAA_910008</name>
</gene>
<dbReference type="Gene3D" id="3.60.10.10">
    <property type="entry name" value="Endonuclease/exonuclease/phosphatase"/>
    <property type="match status" value="1"/>
</dbReference>
<keyword evidence="2" id="KW-0269">Exonuclease</keyword>